<name>A0A1M5X6F2_9FLAO</name>
<evidence type="ECO:0008006" key="3">
    <source>
        <dbReference type="Google" id="ProtNLM"/>
    </source>
</evidence>
<evidence type="ECO:0000313" key="1">
    <source>
        <dbReference type="EMBL" id="SHH95420.1"/>
    </source>
</evidence>
<keyword evidence="2" id="KW-1185">Reference proteome</keyword>
<dbReference type="Proteomes" id="UP000184047">
    <property type="component" value="Unassembled WGS sequence"/>
</dbReference>
<evidence type="ECO:0000313" key="2">
    <source>
        <dbReference type="Proteomes" id="UP000184047"/>
    </source>
</evidence>
<dbReference type="AlphaFoldDB" id="A0A1M5X6F2"/>
<protein>
    <recommendedName>
        <fullName evidence="3">HTH cro/C1-type domain-containing protein</fullName>
    </recommendedName>
</protein>
<gene>
    <name evidence="1" type="ORF">SAMN05421866_0002</name>
</gene>
<dbReference type="STRING" id="421058.SAMN05421866_0002"/>
<accession>A0A1M5X6F2</accession>
<dbReference type="OrthoDB" id="1270373at2"/>
<proteinExistence type="predicted"/>
<sequence length="90" mass="10302">MARKQISENDRIRQVLVNKYNIKLTDLATKMGISYPVFSKKLNVGTLTTLKEIEKYTGISVIEMQNAPAGFFHYYDPDTGEWGGIWKKNS</sequence>
<dbReference type="EMBL" id="FQWT01000010">
    <property type="protein sequence ID" value="SHH95420.1"/>
    <property type="molecule type" value="Genomic_DNA"/>
</dbReference>
<reference evidence="2" key="1">
    <citation type="submission" date="2016-11" db="EMBL/GenBank/DDBJ databases">
        <authorList>
            <person name="Varghese N."/>
            <person name="Submissions S."/>
        </authorList>
    </citation>
    <scope>NUCLEOTIDE SEQUENCE [LARGE SCALE GENOMIC DNA]</scope>
    <source>
        <strain evidence="2">DSM 19055</strain>
    </source>
</reference>
<dbReference type="RefSeq" id="WP_073066886.1">
    <property type="nucleotide sequence ID" value="NZ_FQWT01000010.1"/>
</dbReference>
<organism evidence="1 2">
    <name type="scientific">Chryseobacterium oranimense</name>
    <dbReference type="NCBI Taxonomy" id="421058"/>
    <lineage>
        <taxon>Bacteria</taxon>
        <taxon>Pseudomonadati</taxon>
        <taxon>Bacteroidota</taxon>
        <taxon>Flavobacteriia</taxon>
        <taxon>Flavobacteriales</taxon>
        <taxon>Weeksellaceae</taxon>
        <taxon>Chryseobacterium group</taxon>
        <taxon>Chryseobacterium</taxon>
    </lineage>
</organism>